<keyword evidence="3 9" id="KW-0813">Transport</keyword>
<dbReference type="OrthoDB" id="9785113at2"/>
<comment type="similarity">
    <text evidence="2 10">Belongs to the binding-protein-dependent transport system permease family. CysTW subfamily.</text>
</comment>
<dbReference type="AlphaFoldDB" id="Q3A6C3"/>
<feature type="transmembrane region" description="Helical" evidence="9">
    <location>
        <begin position="60"/>
        <end position="93"/>
    </location>
</feature>
<reference evidence="13" key="1">
    <citation type="submission" date="2005-10" db="EMBL/GenBank/DDBJ databases">
        <title>Complete sequence of Pelobacter carbinolicus DSM 2380.</title>
        <authorList>
            <person name="Copeland A."/>
            <person name="Lucas S."/>
            <person name="Lapidus A."/>
            <person name="Barry K."/>
            <person name="Detter J.C."/>
            <person name="Glavina T."/>
            <person name="Hammon N."/>
            <person name="Israni S."/>
            <person name="Pitluck S."/>
            <person name="Chertkov O."/>
            <person name="Schmutz J."/>
            <person name="Larimer F."/>
            <person name="Land M."/>
            <person name="Kyrpides N."/>
            <person name="Ivanova N."/>
            <person name="Richardson P."/>
        </authorList>
    </citation>
    <scope>NUCLEOTIDE SEQUENCE [LARGE SCALE GENOMIC DNA]</scope>
    <source>
        <strain evidence="13">DSM 2380 / NBRC 103641 / GraBd1</strain>
    </source>
</reference>
<dbReference type="RefSeq" id="WP_011340540.1">
    <property type="nucleotide sequence ID" value="NC_007498.2"/>
</dbReference>
<evidence type="ECO:0000256" key="1">
    <source>
        <dbReference type="ARBA" id="ARBA00004651"/>
    </source>
</evidence>
<evidence type="ECO:0000256" key="3">
    <source>
        <dbReference type="ARBA" id="ARBA00022448"/>
    </source>
</evidence>
<evidence type="ECO:0000313" key="12">
    <source>
        <dbReference type="EMBL" id="ABA88084.1"/>
    </source>
</evidence>
<evidence type="ECO:0000256" key="2">
    <source>
        <dbReference type="ARBA" id="ARBA00007069"/>
    </source>
</evidence>
<dbReference type="InterPro" id="IPR035906">
    <property type="entry name" value="MetI-like_sf"/>
</dbReference>
<dbReference type="NCBIfam" id="TIGR02138">
    <property type="entry name" value="phosphate_pstC"/>
    <property type="match status" value="1"/>
</dbReference>
<keyword evidence="13" id="KW-1185">Reference proteome</keyword>
<evidence type="ECO:0000256" key="6">
    <source>
        <dbReference type="ARBA" id="ARBA00022692"/>
    </source>
</evidence>
<gene>
    <name evidence="12" type="primary">pstC-2</name>
    <name evidence="12" type="ordered locus">Pcar_0827</name>
</gene>
<sequence>MKKIGELVAERAFFLSAVASSSITIGILVFMVFMGLPLIREGGGYHLLLKSWSPYQGSFGIYPMIVGTAAISFLSLAVAFPVSLGCSFLIATIAPKPVSRGLRRIIELMTGIPTVIYGFVGIFLVVPLVREWFQSGSGMCVFTAALVLGIMISPTMTLFFSDSFDRIPRSYLDAADALGASHVQKLLYVMLPAAKKGMLNGVILALGRAVGDTLIALMLAGNAVRVPASVLEPARTLTAHIALVIAADYESPEFRSIFACGVVLYLFTMAVTFLVRYISYAEDRKP</sequence>
<keyword evidence="5 10" id="KW-0592">Phosphate transport</keyword>
<dbReference type="EMBL" id="CP000142">
    <property type="protein sequence ID" value="ABA88084.1"/>
    <property type="molecule type" value="Genomic_DNA"/>
</dbReference>
<keyword evidence="4 10" id="KW-1003">Cell membrane</keyword>
<dbReference type="SUPFAM" id="SSF161098">
    <property type="entry name" value="MetI-like"/>
    <property type="match status" value="1"/>
</dbReference>
<feature type="transmembrane region" description="Helical" evidence="9">
    <location>
        <begin position="141"/>
        <end position="160"/>
    </location>
</feature>
<dbReference type="PANTHER" id="PTHR30425">
    <property type="entry name" value="PHOSPHATE TRANSPORT SYSTEM PERMEASE PROTEIN PST"/>
    <property type="match status" value="1"/>
</dbReference>
<reference evidence="12 13" key="2">
    <citation type="journal article" date="2012" name="BMC Genomics">
        <title>The genome of Pelobacter carbinolicus reveals surprising metabolic capabilities and physiological features.</title>
        <authorList>
            <person name="Aklujkar M."/>
            <person name="Haveman S.A."/>
            <person name="Didonato R.Jr."/>
            <person name="Chertkov O."/>
            <person name="Han C.S."/>
            <person name="Land M.L."/>
            <person name="Brown P."/>
            <person name="Lovley D.R."/>
        </authorList>
    </citation>
    <scope>NUCLEOTIDE SEQUENCE [LARGE SCALE GENOMIC DNA]</scope>
    <source>
        <strain evidence="13">DSM 2380 / NBRC 103641 / GraBd1</strain>
    </source>
</reference>
<feature type="transmembrane region" description="Helical" evidence="9">
    <location>
        <begin position="105"/>
        <end position="129"/>
    </location>
</feature>
<dbReference type="InterPro" id="IPR011864">
    <property type="entry name" value="Phosphate_PstC"/>
</dbReference>
<evidence type="ECO:0000256" key="5">
    <source>
        <dbReference type="ARBA" id="ARBA00022592"/>
    </source>
</evidence>
<feature type="transmembrane region" description="Helical" evidence="9">
    <location>
        <begin position="12"/>
        <end position="40"/>
    </location>
</feature>
<accession>Q3A6C3</accession>
<evidence type="ECO:0000256" key="10">
    <source>
        <dbReference type="RuleBase" id="RU363054"/>
    </source>
</evidence>
<evidence type="ECO:0000256" key="8">
    <source>
        <dbReference type="ARBA" id="ARBA00023136"/>
    </source>
</evidence>
<keyword evidence="6 9" id="KW-0812">Transmembrane</keyword>
<dbReference type="PROSITE" id="PS50928">
    <property type="entry name" value="ABC_TM1"/>
    <property type="match status" value="1"/>
</dbReference>
<feature type="transmembrane region" description="Helical" evidence="9">
    <location>
        <begin position="256"/>
        <end position="278"/>
    </location>
</feature>
<dbReference type="GO" id="GO:0005315">
    <property type="term" value="F:phosphate transmembrane transporter activity"/>
    <property type="evidence" value="ECO:0007669"/>
    <property type="project" value="InterPro"/>
</dbReference>
<dbReference type="InterPro" id="IPR051124">
    <property type="entry name" value="Phosphate_Transport_Permease"/>
</dbReference>
<proteinExistence type="inferred from homology"/>
<dbReference type="HOGENOM" id="CLU_033621_1_0_7"/>
<protein>
    <recommendedName>
        <fullName evidence="10">Phosphate transport system permease protein</fullName>
    </recommendedName>
</protein>
<evidence type="ECO:0000256" key="7">
    <source>
        <dbReference type="ARBA" id="ARBA00022989"/>
    </source>
</evidence>
<evidence type="ECO:0000256" key="9">
    <source>
        <dbReference type="RuleBase" id="RU363032"/>
    </source>
</evidence>
<comment type="subcellular location">
    <subcellularLocation>
        <location evidence="1 9">Cell membrane</location>
        <topology evidence="1 9">Multi-pass membrane protein</topology>
    </subcellularLocation>
</comment>
<dbReference type="eggNOG" id="COG0573">
    <property type="taxonomic scope" value="Bacteria"/>
</dbReference>
<dbReference type="GO" id="GO:0005886">
    <property type="term" value="C:plasma membrane"/>
    <property type="evidence" value="ECO:0007669"/>
    <property type="project" value="UniProtKB-SubCell"/>
</dbReference>
<evidence type="ECO:0000256" key="4">
    <source>
        <dbReference type="ARBA" id="ARBA00022475"/>
    </source>
</evidence>
<dbReference type="Proteomes" id="UP000002534">
    <property type="component" value="Chromosome"/>
</dbReference>
<feature type="domain" description="ABC transmembrane type-1" evidence="11">
    <location>
        <begin position="65"/>
        <end position="275"/>
    </location>
</feature>
<organism evidence="12 13">
    <name type="scientific">Syntrophotalea carbinolica (strain DSM 2380 / NBRC 103641 / GraBd1)</name>
    <name type="common">Pelobacter carbinolicus</name>
    <dbReference type="NCBI Taxonomy" id="338963"/>
    <lineage>
        <taxon>Bacteria</taxon>
        <taxon>Pseudomonadati</taxon>
        <taxon>Thermodesulfobacteriota</taxon>
        <taxon>Desulfuromonadia</taxon>
        <taxon>Desulfuromonadales</taxon>
        <taxon>Syntrophotaleaceae</taxon>
        <taxon>Syntrophotalea</taxon>
    </lineage>
</organism>
<dbReference type="STRING" id="338963.Pcar_0827"/>
<keyword evidence="7 9" id="KW-1133">Transmembrane helix</keyword>
<name>Q3A6C3_SYNC1</name>
<evidence type="ECO:0000313" key="13">
    <source>
        <dbReference type="Proteomes" id="UP000002534"/>
    </source>
</evidence>
<dbReference type="Pfam" id="PF00528">
    <property type="entry name" value="BPD_transp_1"/>
    <property type="match status" value="1"/>
</dbReference>
<dbReference type="GO" id="GO:0006817">
    <property type="term" value="P:phosphate ion transport"/>
    <property type="evidence" value="ECO:0007669"/>
    <property type="project" value="UniProtKB-KW"/>
</dbReference>
<evidence type="ECO:0000259" key="11">
    <source>
        <dbReference type="PROSITE" id="PS50928"/>
    </source>
</evidence>
<dbReference type="Gene3D" id="1.10.3720.10">
    <property type="entry name" value="MetI-like"/>
    <property type="match status" value="1"/>
</dbReference>
<dbReference type="PANTHER" id="PTHR30425:SF1">
    <property type="entry name" value="PHOSPHATE TRANSPORT SYSTEM PERMEASE PROTEIN PSTC"/>
    <property type="match status" value="1"/>
</dbReference>
<dbReference type="InterPro" id="IPR000515">
    <property type="entry name" value="MetI-like"/>
</dbReference>
<feature type="transmembrane region" description="Helical" evidence="9">
    <location>
        <begin position="198"/>
        <end position="220"/>
    </location>
</feature>
<comment type="function">
    <text evidence="10">Part of the binding-protein-dependent transport system for phosphate; probably responsible for the translocation of the substrate across the membrane.</text>
</comment>
<dbReference type="CDD" id="cd06261">
    <property type="entry name" value="TM_PBP2"/>
    <property type="match status" value="1"/>
</dbReference>
<keyword evidence="8 9" id="KW-0472">Membrane</keyword>
<dbReference type="KEGG" id="pca:Pcar_0827"/>